<evidence type="ECO:0000313" key="6">
    <source>
        <dbReference type="EMBL" id="PSU33871.1"/>
    </source>
</evidence>
<dbReference type="PROSITE" id="PS50931">
    <property type="entry name" value="HTH_LYSR"/>
    <property type="match status" value="1"/>
</dbReference>
<dbReference type="PANTHER" id="PTHR30537">
    <property type="entry name" value="HTH-TYPE TRANSCRIPTIONAL REGULATOR"/>
    <property type="match status" value="1"/>
</dbReference>
<sequence>MPRYLVRASTFAGLATFAVVAKHQSLTKAAQELHLTTGALSQQIKQLEQRLDLTLFHRHSRGLTLTDEGRQLFAVVDLSIHKIKQVLAELKAPETSSEIRLKLTPSFAFKWLVPKLHDFNRQYPDLKVQTFADGALVDHQCDDVDLMIDYCQFGAAYADSDSTNGELLLEEHLVPVMSPEYYLDHSWQSDCIWQNVTLLHDAMPWQGAQKDQEWQYWFDSMGLKLSHSPQGHYFNRTDMAMAAAEAGLGVALARQALLGSEIEQKRLVAPFPAIKAKAGYFLFRQRSTPAVDCFCQWLKQQPSTLFT</sequence>
<dbReference type="Gene3D" id="3.40.190.10">
    <property type="entry name" value="Periplasmic binding protein-like II"/>
    <property type="match status" value="2"/>
</dbReference>
<dbReference type="InterPro" id="IPR000847">
    <property type="entry name" value="LysR_HTH_N"/>
</dbReference>
<gene>
    <name evidence="6" type="ORF">C9I99_10895</name>
</gene>
<dbReference type="AlphaFoldDB" id="A0A2T3IYX4"/>
<dbReference type="Gene3D" id="1.10.10.10">
    <property type="entry name" value="Winged helix-like DNA-binding domain superfamily/Winged helix DNA-binding domain"/>
    <property type="match status" value="1"/>
</dbReference>
<dbReference type="EMBL" id="PYMH01000004">
    <property type="protein sequence ID" value="PSU33871.1"/>
    <property type="molecule type" value="Genomic_DNA"/>
</dbReference>
<evidence type="ECO:0000256" key="1">
    <source>
        <dbReference type="ARBA" id="ARBA00009437"/>
    </source>
</evidence>
<dbReference type="Pfam" id="PF00126">
    <property type="entry name" value="HTH_1"/>
    <property type="match status" value="1"/>
</dbReference>
<dbReference type="GO" id="GO:0043565">
    <property type="term" value="F:sequence-specific DNA binding"/>
    <property type="evidence" value="ECO:0007669"/>
    <property type="project" value="TreeGrafter"/>
</dbReference>
<dbReference type="CDD" id="cd08432">
    <property type="entry name" value="PBP2_GcdR_TrpI_HvrB_AmpR_like"/>
    <property type="match status" value="1"/>
</dbReference>
<protein>
    <submittedName>
        <fullName evidence="6">LysR family transcriptional regulator</fullName>
    </submittedName>
</protein>
<keyword evidence="7" id="KW-1185">Reference proteome</keyword>
<dbReference type="GO" id="GO:0006351">
    <property type="term" value="P:DNA-templated transcription"/>
    <property type="evidence" value="ECO:0007669"/>
    <property type="project" value="TreeGrafter"/>
</dbReference>
<dbReference type="OrthoDB" id="5526340at2"/>
<accession>A0A2T3IYX4</accession>
<proteinExistence type="inferred from homology"/>
<dbReference type="InterPro" id="IPR036388">
    <property type="entry name" value="WH-like_DNA-bd_sf"/>
</dbReference>
<keyword evidence="2" id="KW-0805">Transcription regulation</keyword>
<dbReference type="PRINTS" id="PR00039">
    <property type="entry name" value="HTHLYSR"/>
</dbReference>
<dbReference type="InterPro" id="IPR005119">
    <property type="entry name" value="LysR_subst-bd"/>
</dbReference>
<dbReference type="SUPFAM" id="SSF53850">
    <property type="entry name" value="Periplasmic binding protein-like II"/>
    <property type="match status" value="1"/>
</dbReference>
<dbReference type="SUPFAM" id="SSF46785">
    <property type="entry name" value="Winged helix' DNA-binding domain"/>
    <property type="match status" value="1"/>
</dbReference>
<dbReference type="Pfam" id="PF03466">
    <property type="entry name" value="LysR_substrate"/>
    <property type="match status" value="1"/>
</dbReference>
<comment type="caution">
    <text evidence="6">The sequence shown here is derived from an EMBL/GenBank/DDBJ whole genome shotgun (WGS) entry which is preliminary data.</text>
</comment>
<name>A0A2T3IYX4_9GAMM</name>
<evidence type="ECO:0000256" key="3">
    <source>
        <dbReference type="ARBA" id="ARBA00023125"/>
    </source>
</evidence>
<feature type="domain" description="HTH lysR-type" evidence="5">
    <location>
        <begin position="10"/>
        <end position="66"/>
    </location>
</feature>
<evidence type="ECO:0000313" key="7">
    <source>
        <dbReference type="Proteomes" id="UP000241222"/>
    </source>
</evidence>
<dbReference type="Proteomes" id="UP000241222">
    <property type="component" value="Unassembled WGS sequence"/>
</dbReference>
<dbReference type="InterPro" id="IPR058163">
    <property type="entry name" value="LysR-type_TF_proteobact-type"/>
</dbReference>
<keyword evidence="3" id="KW-0238">DNA-binding</keyword>
<dbReference type="GO" id="GO:0003700">
    <property type="term" value="F:DNA-binding transcription factor activity"/>
    <property type="evidence" value="ECO:0007669"/>
    <property type="project" value="InterPro"/>
</dbReference>
<dbReference type="PANTHER" id="PTHR30537:SF32">
    <property type="entry name" value="HTH-TYPE TRANSCRIPTIONAL REGULATOR DSDC"/>
    <property type="match status" value="1"/>
</dbReference>
<reference evidence="6 7" key="1">
    <citation type="submission" date="2018-03" db="EMBL/GenBank/DDBJ databases">
        <title>Whole genome sequencing of Histamine producing bacteria.</title>
        <authorList>
            <person name="Butler K."/>
        </authorList>
    </citation>
    <scope>NUCLEOTIDE SEQUENCE [LARGE SCALE GENOMIC DNA]</scope>
    <source>
        <strain evidence="6 7">JCM 13586</strain>
    </source>
</reference>
<comment type="similarity">
    <text evidence="1">Belongs to the LysR transcriptional regulatory family.</text>
</comment>
<organism evidence="6 7">
    <name type="scientific">Photobacterium lutimaris</name>
    <dbReference type="NCBI Taxonomy" id="388278"/>
    <lineage>
        <taxon>Bacteria</taxon>
        <taxon>Pseudomonadati</taxon>
        <taxon>Pseudomonadota</taxon>
        <taxon>Gammaproteobacteria</taxon>
        <taxon>Vibrionales</taxon>
        <taxon>Vibrionaceae</taxon>
        <taxon>Photobacterium</taxon>
    </lineage>
</organism>
<evidence type="ECO:0000256" key="4">
    <source>
        <dbReference type="ARBA" id="ARBA00023163"/>
    </source>
</evidence>
<dbReference type="RefSeq" id="WP_107348918.1">
    <property type="nucleotide sequence ID" value="NZ_PYMH01000004.1"/>
</dbReference>
<dbReference type="InterPro" id="IPR036390">
    <property type="entry name" value="WH_DNA-bd_sf"/>
</dbReference>
<evidence type="ECO:0000256" key="2">
    <source>
        <dbReference type="ARBA" id="ARBA00023015"/>
    </source>
</evidence>
<evidence type="ECO:0000259" key="5">
    <source>
        <dbReference type="PROSITE" id="PS50931"/>
    </source>
</evidence>
<keyword evidence="4" id="KW-0804">Transcription</keyword>
<dbReference type="FunFam" id="1.10.10.10:FF:000001">
    <property type="entry name" value="LysR family transcriptional regulator"/>
    <property type="match status" value="1"/>
</dbReference>